<accession>A0A816QU12</accession>
<dbReference type="PANTHER" id="PTHR23227">
    <property type="entry name" value="BUCENTAUR RELATED"/>
    <property type="match status" value="1"/>
</dbReference>
<sequence>MTNENEQTKLVTTTSVTLFGSWNVRSCYRVTKRELIVRQLKRYRIQVAALTETKIPDSGVCVVNGYTFIYSVTPSQQFSKPAHGAAVWLGPEATAAWKNSGAQWEAVSSRIVTARIECRPVPIIVIAVYAPINPSNGVKNDIETCDEFYKTLQATIDKTHKSDMIMIMGDFNACVGVEQTNTAGGTVGNHAIDKQNQNSRRLVDFCLFNSFIITNTFFPHKAVHQGTWMHPKTKQWQNVRLCTSQS</sequence>
<evidence type="ECO:0000313" key="3">
    <source>
        <dbReference type="Proteomes" id="UP000663887"/>
    </source>
</evidence>
<name>A0A816QU12_9BILA</name>
<dbReference type="EMBL" id="CAJNRG010004222">
    <property type="protein sequence ID" value="CAF2064330.1"/>
    <property type="molecule type" value="Genomic_DNA"/>
</dbReference>
<dbReference type="InterPro" id="IPR027124">
    <property type="entry name" value="Swc5/CFDP1/2"/>
</dbReference>
<dbReference type="PANTHER" id="PTHR23227:SF67">
    <property type="entry name" value="CRANIOFACIAL DEVELOPMENT PROTEIN 2-LIKE"/>
    <property type="match status" value="1"/>
</dbReference>
<gene>
    <name evidence="2" type="ORF">UXM345_LOCUS5181</name>
    <name evidence="1" type="ORF">XDN619_LOCUS11196</name>
</gene>
<comment type="caution">
    <text evidence="1">The sequence shown here is derived from an EMBL/GenBank/DDBJ whole genome shotgun (WGS) entry which is preliminary data.</text>
</comment>
<dbReference type="InterPro" id="IPR036691">
    <property type="entry name" value="Endo/exonu/phosph_ase_sf"/>
</dbReference>
<dbReference type="Gene3D" id="3.60.10.10">
    <property type="entry name" value="Endonuclease/exonuclease/phosphatase"/>
    <property type="match status" value="1"/>
</dbReference>
<organism evidence="1 3">
    <name type="scientific">Rotaria magnacalcarata</name>
    <dbReference type="NCBI Taxonomy" id="392030"/>
    <lineage>
        <taxon>Eukaryota</taxon>
        <taxon>Metazoa</taxon>
        <taxon>Spiralia</taxon>
        <taxon>Gnathifera</taxon>
        <taxon>Rotifera</taxon>
        <taxon>Eurotatoria</taxon>
        <taxon>Bdelloidea</taxon>
        <taxon>Philodinida</taxon>
        <taxon>Philodinidae</taxon>
        <taxon>Rotaria</taxon>
    </lineage>
</organism>
<evidence type="ECO:0000313" key="2">
    <source>
        <dbReference type="EMBL" id="CAF3807513.1"/>
    </source>
</evidence>
<dbReference type="AlphaFoldDB" id="A0A816QU12"/>
<reference evidence="1" key="1">
    <citation type="submission" date="2021-02" db="EMBL/GenBank/DDBJ databases">
        <authorList>
            <person name="Nowell W R."/>
        </authorList>
    </citation>
    <scope>NUCLEOTIDE SEQUENCE</scope>
</reference>
<dbReference type="Proteomes" id="UP000663887">
    <property type="component" value="Unassembled WGS sequence"/>
</dbReference>
<proteinExistence type="predicted"/>
<dbReference type="EMBL" id="CAJOBF010000376">
    <property type="protein sequence ID" value="CAF3807513.1"/>
    <property type="molecule type" value="Genomic_DNA"/>
</dbReference>
<evidence type="ECO:0000313" key="1">
    <source>
        <dbReference type="EMBL" id="CAF2064330.1"/>
    </source>
</evidence>
<protein>
    <recommendedName>
        <fullName evidence="4">Endonuclease/exonuclease/phosphatase domain-containing protein</fullName>
    </recommendedName>
</protein>
<evidence type="ECO:0008006" key="4">
    <source>
        <dbReference type="Google" id="ProtNLM"/>
    </source>
</evidence>
<dbReference type="Proteomes" id="UP000663842">
    <property type="component" value="Unassembled WGS sequence"/>
</dbReference>
<dbReference type="SUPFAM" id="SSF56219">
    <property type="entry name" value="DNase I-like"/>
    <property type="match status" value="1"/>
</dbReference>